<dbReference type="GO" id="GO:0005886">
    <property type="term" value="C:plasma membrane"/>
    <property type="evidence" value="ECO:0007669"/>
    <property type="project" value="TreeGrafter"/>
</dbReference>
<evidence type="ECO:0000256" key="1">
    <source>
        <dbReference type="ARBA" id="ARBA00003943"/>
    </source>
</evidence>
<protein>
    <recommendedName>
        <fullName evidence="3">proton-translocating NAD(P)(+) transhydrogenase</fullName>
        <ecNumber evidence="3">7.1.1.1</ecNumber>
    </recommendedName>
</protein>
<dbReference type="Pfam" id="PF01262">
    <property type="entry name" value="AlaDh_PNT_C"/>
    <property type="match status" value="1"/>
</dbReference>
<dbReference type="GO" id="GO:0006740">
    <property type="term" value="P:NADPH regeneration"/>
    <property type="evidence" value="ECO:0007669"/>
    <property type="project" value="TreeGrafter"/>
</dbReference>
<comment type="function">
    <text evidence="1">The transhydrogenation between NADH and NADP is coupled to respiration and ATP hydrolysis and functions as a proton pump across the membrane.</text>
</comment>
<evidence type="ECO:0000256" key="6">
    <source>
        <dbReference type="ARBA" id="ARBA00022967"/>
    </source>
</evidence>
<dbReference type="CDD" id="cd05304">
    <property type="entry name" value="Rubrum_tdh"/>
    <property type="match status" value="1"/>
</dbReference>
<dbReference type="PATRIC" id="fig|1449976.3.peg.6371"/>
<dbReference type="RefSeq" id="WP_025359606.1">
    <property type="nucleotide sequence ID" value="NZ_CP007155.1"/>
</dbReference>
<dbReference type="SMART" id="SM01002">
    <property type="entry name" value="AlaDh_PNT_C"/>
    <property type="match status" value="1"/>
</dbReference>
<accession>W5WNI1</accession>
<feature type="domain" description="Alanine dehydrogenase/pyridine nucleotide transhydrogenase NAD(H)-binding" evidence="9">
    <location>
        <begin position="145"/>
        <end position="311"/>
    </location>
</feature>
<dbReference type="InterPro" id="IPR007886">
    <property type="entry name" value="AlaDH/PNT_N"/>
</dbReference>
<dbReference type="InterPro" id="IPR036291">
    <property type="entry name" value="NAD(P)-bd_dom_sf"/>
</dbReference>
<keyword evidence="6" id="KW-1278">Translocase</keyword>
<keyword evidence="5" id="KW-0521">NADP</keyword>
<name>W5WNI1_9PSEU</name>
<evidence type="ECO:0000259" key="9">
    <source>
        <dbReference type="SMART" id="SM01002"/>
    </source>
</evidence>
<dbReference type="GO" id="GO:0050661">
    <property type="term" value="F:NADP binding"/>
    <property type="evidence" value="ECO:0007669"/>
    <property type="project" value="TreeGrafter"/>
</dbReference>
<evidence type="ECO:0000256" key="8">
    <source>
        <dbReference type="ARBA" id="ARBA00048202"/>
    </source>
</evidence>
<evidence type="ECO:0000259" key="10">
    <source>
        <dbReference type="SMART" id="SM01003"/>
    </source>
</evidence>
<dbReference type="Gene3D" id="3.40.50.720">
    <property type="entry name" value="NAD(P)-binding Rossmann-like Domain"/>
    <property type="match status" value="2"/>
</dbReference>
<comment type="catalytic activity">
    <reaction evidence="8">
        <text>NAD(+) + NADPH + H(+)(in) = NADH + NADP(+) + H(+)(out)</text>
        <dbReference type="Rhea" id="RHEA:47992"/>
        <dbReference type="ChEBI" id="CHEBI:15378"/>
        <dbReference type="ChEBI" id="CHEBI:57540"/>
        <dbReference type="ChEBI" id="CHEBI:57783"/>
        <dbReference type="ChEBI" id="CHEBI:57945"/>
        <dbReference type="ChEBI" id="CHEBI:58349"/>
        <dbReference type="EC" id="7.1.1.1"/>
    </reaction>
</comment>
<keyword evidence="12" id="KW-1185">Reference proteome</keyword>
<comment type="similarity">
    <text evidence="2">Belongs to the AlaDH/PNT family.</text>
</comment>
<evidence type="ECO:0000256" key="7">
    <source>
        <dbReference type="ARBA" id="ARBA00023027"/>
    </source>
</evidence>
<dbReference type="SUPFAM" id="SSF51735">
    <property type="entry name" value="NAD(P)-binding Rossmann-fold domains"/>
    <property type="match status" value="1"/>
</dbReference>
<dbReference type="GO" id="GO:0016491">
    <property type="term" value="F:oxidoreductase activity"/>
    <property type="evidence" value="ECO:0007669"/>
    <property type="project" value="InterPro"/>
</dbReference>
<dbReference type="Proteomes" id="UP000019225">
    <property type="component" value="Chromosome"/>
</dbReference>
<gene>
    <name evidence="11" type="ORF">KALB_6349</name>
</gene>
<dbReference type="STRING" id="1449976.KALB_6349"/>
<keyword evidence="4" id="KW-0547">Nucleotide-binding</keyword>
<evidence type="ECO:0000256" key="4">
    <source>
        <dbReference type="ARBA" id="ARBA00022741"/>
    </source>
</evidence>
<proteinExistence type="inferred from homology"/>
<dbReference type="HOGENOM" id="CLU_003376_2_1_11"/>
<dbReference type="InterPro" id="IPR007698">
    <property type="entry name" value="AlaDH/PNT_NAD(H)-bd"/>
</dbReference>
<reference evidence="11 12" key="1">
    <citation type="journal article" date="2014" name="BMC Genomics">
        <title>Complete genome sequence of producer of the glycopeptide antibiotic Aculeximycin Kutzneria albida DSM 43870T, a representative of minor genus of Pseudonocardiaceae.</title>
        <authorList>
            <person name="Rebets Y."/>
            <person name="Tokovenko B."/>
            <person name="Lushchyk I."/>
            <person name="Ruckert C."/>
            <person name="Zaburannyi N."/>
            <person name="Bechthold A."/>
            <person name="Kalinowski J."/>
            <person name="Luzhetskyy A."/>
        </authorList>
    </citation>
    <scope>NUCLEOTIDE SEQUENCE [LARGE SCALE GENOMIC DNA]</scope>
    <source>
        <strain evidence="11">DSM 43870</strain>
    </source>
</reference>
<dbReference type="KEGG" id="kal:KALB_6349"/>
<evidence type="ECO:0000313" key="12">
    <source>
        <dbReference type="Proteomes" id="UP000019225"/>
    </source>
</evidence>
<dbReference type="EC" id="7.1.1.1" evidence="3"/>
<dbReference type="Pfam" id="PF05222">
    <property type="entry name" value="AlaDh_PNT_N"/>
    <property type="match status" value="1"/>
</dbReference>
<dbReference type="GO" id="GO:0008750">
    <property type="term" value="F:proton-translocating NAD(P)+ transhydrogenase activity"/>
    <property type="evidence" value="ECO:0007669"/>
    <property type="project" value="UniProtKB-EC"/>
</dbReference>
<evidence type="ECO:0000256" key="3">
    <source>
        <dbReference type="ARBA" id="ARBA00012943"/>
    </source>
</evidence>
<dbReference type="PANTHER" id="PTHR10160">
    <property type="entry name" value="NAD(P) TRANSHYDROGENASE"/>
    <property type="match status" value="1"/>
</dbReference>
<feature type="domain" description="Alanine dehydrogenase/pyridine nucleotide transhydrogenase N-terminal" evidence="10">
    <location>
        <begin position="8"/>
        <end position="136"/>
    </location>
</feature>
<dbReference type="OrthoDB" id="9804592at2"/>
<dbReference type="SUPFAM" id="SSF52283">
    <property type="entry name" value="Formate/glycerate dehydrogenase catalytic domain-like"/>
    <property type="match status" value="1"/>
</dbReference>
<dbReference type="EMBL" id="CP007155">
    <property type="protein sequence ID" value="AHH99709.1"/>
    <property type="molecule type" value="Genomic_DNA"/>
</dbReference>
<sequence>MRAELTVAVLRETAPGERRVALVPEGVRALTDAGARVLVENAAGELAHHPDSSYTEAGAEVVPRETALAQAGILLVLHCPLPTGLRKGQVLIGLLAGADLPALAERGVTAIGLEGLPRKLSRAQSMDALSSQDNVAGYKAVLVAAQVYPRYLPMLITAAGTAPPARVLVLGVGVAGLQAIGTARRLGAVVTAYDIRPETAEEVRSLGASFLELATAIAGSGQGGYARALTAEEEQAQRHELDAHIARHDIVITTARVPGRKPPLLVTEQAVKAMVSGSVVVDLAAGPLGGNVELSEPGVTRVTENGVTVIGAEGLAATVPSAASAAYSRNLLALLRHLLHEGEPRIDLTDEIQAGVVRTHDGRETGA</sequence>
<dbReference type="AlphaFoldDB" id="W5WNI1"/>
<dbReference type="PROSITE" id="PS00837">
    <property type="entry name" value="ALADH_PNT_2"/>
    <property type="match status" value="1"/>
</dbReference>
<evidence type="ECO:0000256" key="5">
    <source>
        <dbReference type="ARBA" id="ARBA00022857"/>
    </source>
</evidence>
<dbReference type="InterPro" id="IPR008143">
    <property type="entry name" value="Ala_DH/PNT_CS2"/>
</dbReference>
<evidence type="ECO:0000256" key="2">
    <source>
        <dbReference type="ARBA" id="ARBA00005689"/>
    </source>
</evidence>
<evidence type="ECO:0000313" key="11">
    <source>
        <dbReference type="EMBL" id="AHH99709.1"/>
    </source>
</evidence>
<keyword evidence="7" id="KW-0520">NAD</keyword>
<dbReference type="SMART" id="SM01003">
    <property type="entry name" value="AlaDh_PNT_N"/>
    <property type="match status" value="1"/>
</dbReference>
<organism evidence="11 12">
    <name type="scientific">Kutzneria albida DSM 43870</name>
    <dbReference type="NCBI Taxonomy" id="1449976"/>
    <lineage>
        <taxon>Bacteria</taxon>
        <taxon>Bacillati</taxon>
        <taxon>Actinomycetota</taxon>
        <taxon>Actinomycetes</taxon>
        <taxon>Pseudonocardiales</taxon>
        <taxon>Pseudonocardiaceae</taxon>
        <taxon>Kutzneria</taxon>
    </lineage>
</organism>
<dbReference type="eggNOG" id="COG3288">
    <property type="taxonomic scope" value="Bacteria"/>
</dbReference>
<dbReference type="PANTHER" id="PTHR10160:SF19">
    <property type="entry name" value="PROTON-TRANSLOCATING NAD(P)(+) TRANSHYDROGENASE"/>
    <property type="match status" value="1"/>
</dbReference>